<keyword evidence="2" id="KW-1185">Reference proteome</keyword>
<dbReference type="Proteomes" id="UP000250235">
    <property type="component" value="Unassembled WGS sequence"/>
</dbReference>
<gene>
    <name evidence="1" type="ORF">F511_43238</name>
</gene>
<evidence type="ECO:0000313" key="2">
    <source>
        <dbReference type="Proteomes" id="UP000250235"/>
    </source>
</evidence>
<name>A0A2Z7C4D0_9LAMI</name>
<accession>A0A2Z7C4D0</accession>
<dbReference type="AlphaFoldDB" id="A0A2Z7C4D0"/>
<evidence type="ECO:0000313" key="1">
    <source>
        <dbReference type="EMBL" id="KZV39387.1"/>
    </source>
</evidence>
<reference evidence="1 2" key="1">
    <citation type="journal article" date="2015" name="Proc. Natl. Acad. Sci. U.S.A.">
        <title>The resurrection genome of Boea hygrometrica: A blueprint for survival of dehydration.</title>
        <authorList>
            <person name="Xiao L."/>
            <person name="Yang G."/>
            <person name="Zhang L."/>
            <person name="Yang X."/>
            <person name="Zhao S."/>
            <person name="Ji Z."/>
            <person name="Zhou Q."/>
            <person name="Hu M."/>
            <person name="Wang Y."/>
            <person name="Chen M."/>
            <person name="Xu Y."/>
            <person name="Jin H."/>
            <person name="Xiao X."/>
            <person name="Hu G."/>
            <person name="Bao F."/>
            <person name="Hu Y."/>
            <person name="Wan P."/>
            <person name="Li L."/>
            <person name="Deng X."/>
            <person name="Kuang T."/>
            <person name="Xiang C."/>
            <person name="Zhu J.K."/>
            <person name="Oliver M.J."/>
            <person name="He Y."/>
        </authorList>
    </citation>
    <scope>NUCLEOTIDE SEQUENCE [LARGE SCALE GENOMIC DNA]</scope>
    <source>
        <strain evidence="2">cv. XS01</strain>
    </source>
</reference>
<sequence length="73" mass="8297">MMSVNSATVHIGSHTALTSTPLEQTLLRLPFFRNEKDPLEDFDYNDPRYNPLLRSAAARTPIIYHRTLSPQAV</sequence>
<dbReference type="EMBL" id="KV001051">
    <property type="protein sequence ID" value="KZV39387.1"/>
    <property type="molecule type" value="Genomic_DNA"/>
</dbReference>
<proteinExistence type="predicted"/>
<organism evidence="1 2">
    <name type="scientific">Dorcoceras hygrometricum</name>
    <dbReference type="NCBI Taxonomy" id="472368"/>
    <lineage>
        <taxon>Eukaryota</taxon>
        <taxon>Viridiplantae</taxon>
        <taxon>Streptophyta</taxon>
        <taxon>Embryophyta</taxon>
        <taxon>Tracheophyta</taxon>
        <taxon>Spermatophyta</taxon>
        <taxon>Magnoliopsida</taxon>
        <taxon>eudicotyledons</taxon>
        <taxon>Gunneridae</taxon>
        <taxon>Pentapetalae</taxon>
        <taxon>asterids</taxon>
        <taxon>lamiids</taxon>
        <taxon>Lamiales</taxon>
        <taxon>Gesneriaceae</taxon>
        <taxon>Didymocarpoideae</taxon>
        <taxon>Trichosporeae</taxon>
        <taxon>Loxocarpinae</taxon>
        <taxon>Dorcoceras</taxon>
    </lineage>
</organism>
<protein>
    <submittedName>
        <fullName evidence="1">Uncharacterized protein</fullName>
    </submittedName>
</protein>